<dbReference type="KEGG" id="fcy:FRACYDRAFT_217323"/>
<dbReference type="Pfam" id="PF00023">
    <property type="entry name" value="Ank"/>
    <property type="match status" value="1"/>
</dbReference>
<sequence>MYEATRNCNVLGLARALAHGAVASWKNTDDNNRTALHVCTQIKAEDTEDWKAIECAELLLQNGAKMSARDSITQGVLDSAVLANSDRAMIEYLSTKVT</sequence>
<dbReference type="Gene3D" id="1.25.40.20">
    <property type="entry name" value="Ankyrin repeat-containing domain"/>
    <property type="match status" value="1"/>
</dbReference>
<reference evidence="1 2" key="1">
    <citation type="submission" date="2016-09" db="EMBL/GenBank/DDBJ databases">
        <title>Extensive genetic diversity and differential bi-allelic expression allows diatom success in the polar Southern Ocean.</title>
        <authorList>
            <consortium name="DOE Joint Genome Institute"/>
            <person name="Mock T."/>
            <person name="Otillar R.P."/>
            <person name="Strauss J."/>
            <person name="Dupont C."/>
            <person name="Frickenhaus S."/>
            <person name="Maumus F."/>
            <person name="Mcmullan M."/>
            <person name="Sanges R."/>
            <person name="Schmutz J."/>
            <person name="Toseland A."/>
            <person name="Valas R."/>
            <person name="Veluchamy A."/>
            <person name="Ward B.J."/>
            <person name="Allen A."/>
            <person name="Barry K."/>
            <person name="Falciatore A."/>
            <person name="Ferrante M."/>
            <person name="Fortunato A.E."/>
            <person name="Gloeckner G."/>
            <person name="Gruber A."/>
            <person name="Hipkin R."/>
            <person name="Janech M."/>
            <person name="Kroth P."/>
            <person name="Leese F."/>
            <person name="Lindquist E."/>
            <person name="Lyon B.R."/>
            <person name="Martin J."/>
            <person name="Mayer C."/>
            <person name="Parker M."/>
            <person name="Quesneville H."/>
            <person name="Raymond J."/>
            <person name="Uhlig C."/>
            <person name="Valentin K.U."/>
            <person name="Worden A.Z."/>
            <person name="Armbrust E.V."/>
            <person name="Bowler C."/>
            <person name="Green B."/>
            <person name="Moulton V."/>
            <person name="Van Oosterhout C."/>
            <person name="Grigoriev I."/>
        </authorList>
    </citation>
    <scope>NUCLEOTIDE SEQUENCE [LARGE SCALE GENOMIC DNA]</scope>
    <source>
        <strain evidence="1 2">CCMP1102</strain>
    </source>
</reference>
<accession>A0A1E7FKS7</accession>
<dbReference type="AlphaFoldDB" id="A0A1E7FKS7"/>
<dbReference type="SUPFAM" id="SSF48403">
    <property type="entry name" value="Ankyrin repeat"/>
    <property type="match status" value="1"/>
</dbReference>
<proteinExistence type="predicted"/>
<evidence type="ECO:0000313" key="1">
    <source>
        <dbReference type="EMBL" id="OEU18780.1"/>
    </source>
</evidence>
<dbReference type="InterPro" id="IPR002110">
    <property type="entry name" value="Ankyrin_rpt"/>
</dbReference>
<protein>
    <recommendedName>
        <fullName evidence="3">Ankyrin</fullName>
    </recommendedName>
</protein>
<organism evidence="1 2">
    <name type="scientific">Fragilariopsis cylindrus CCMP1102</name>
    <dbReference type="NCBI Taxonomy" id="635003"/>
    <lineage>
        <taxon>Eukaryota</taxon>
        <taxon>Sar</taxon>
        <taxon>Stramenopiles</taxon>
        <taxon>Ochrophyta</taxon>
        <taxon>Bacillariophyta</taxon>
        <taxon>Bacillariophyceae</taxon>
        <taxon>Bacillariophycidae</taxon>
        <taxon>Bacillariales</taxon>
        <taxon>Bacillariaceae</taxon>
        <taxon>Fragilariopsis</taxon>
    </lineage>
</organism>
<dbReference type="InterPro" id="IPR036770">
    <property type="entry name" value="Ankyrin_rpt-contain_sf"/>
</dbReference>
<dbReference type="InParanoid" id="A0A1E7FKS7"/>
<dbReference type="EMBL" id="KV784356">
    <property type="protein sequence ID" value="OEU18780.1"/>
    <property type="molecule type" value="Genomic_DNA"/>
</dbReference>
<gene>
    <name evidence="1" type="ORF">FRACYDRAFT_217323</name>
</gene>
<dbReference type="Proteomes" id="UP000095751">
    <property type="component" value="Unassembled WGS sequence"/>
</dbReference>
<name>A0A1E7FKS7_9STRA</name>
<dbReference type="OrthoDB" id="1638493at2759"/>
<evidence type="ECO:0000313" key="2">
    <source>
        <dbReference type="Proteomes" id="UP000095751"/>
    </source>
</evidence>
<keyword evidence="2" id="KW-1185">Reference proteome</keyword>
<evidence type="ECO:0008006" key="3">
    <source>
        <dbReference type="Google" id="ProtNLM"/>
    </source>
</evidence>